<evidence type="ECO:0000256" key="2">
    <source>
        <dbReference type="ARBA" id="ARBA00022741"/>
    </source>
</evidence>
<dbReference type="Pfam" id="PF00005">
    <property type="entry name" value="ABC_tran"/>
    <property type="match status" value="1"/>
</dbReference>
<dbReference type="EMBL" id="PDNU01000005">
    <property type="protein sequence ID" value="PHK96051.1"/>
    <property type="molecule type" value="Genomic_DNA"/>
</dbReference>
<accession>A0A2C6ZC35</accession>
<evidence type="ECO:0000259" key="4">
    <source>
        <dbReference type="PROSITE" id="PS50893"/>
    </source>
</evidence>
<dbReference type="Proteomes" id="UP000223527">
    <property type="component" value="Unassembled WGS sequence"/>
</dbReference>
<organism evidence="5 6">
    <name type="scientific">Teichococcus rhizosphaerae</name>
    <dbReference type="NCBI Taxonomy" id="1335062"/>
    <lineage>
        <taxon>Bacteria</taxon>
        <taxon>Pseudomonadati</taxon>
        <taxon>Pseudomonadota</taxon>
        <taxon>Alphaproteobacteria</taxon>
        <taxon>Acetobacterales</taxon>
        <taxon>Roseomonadaceae</taxon>
        <taxon>Roseomonas</taxon>
    </lineage>
</organism>
<dbReference type="SUPFAM" id="SSF52540">
    <property type="entry name" value="P-loop containing nucleoside triphosphate hydrolases"/>
    <property type="match status" value="1"/>
</dbReference>
<reference evidence="5 6" key="1">
    <citation type="submission" date="2017-10" db="EMBL/GenBank/DDBJ databases">
        <authorList>
            <person name="Banno H."/>
            <person name="Chua N.-H."/>
        </authorList>
    </citation>
    <scope>NUCLEOTIDE SEQUENCE [LARGE SCALE GENOMIC DNA]</scope>
    <source>
        <strain evidence="5 6">YW11</strain>
    </source>
</reference>
<dbReference type="InterPro" id="IPR003439">
    <property type="entry name" value="ABC_transporter-like_ATP-bd"/>
</dbReference>
<dbReference type="Pfam" id="PF12399">
    <property type="entry name" value="BCA_ABC_TP_C"/>
    <property type="match status" value="1"/>
</dbReference>
<dbReference type="GO" id="GO:0042941">
    <property type="term" value="P:D-alanine transmembrane transport"/>
    <property type="evidence" value="ECO:0007669"/>
    <property type="project" value="TreeGrafter"/>
</dbReference>
<proteinExistence type="predicted"/>
<dbReference type="GO" id="GO:0015192">
    <property type="term" value="F:L-phenylalanine transmembrane transporter activity"/>
    <property type="evidence" value="ECO:0007669"/>
    <property type="project" value="TreeGrafter"/>
</dbReference>
<dbReference type="GO" id="GO:1903805">
    <property type="term" value="P:L-valine import across plasma membrane"/>
    <property type="evidence" value="ECO:0007669"/>
    <property type="project" value="TreeGrafter"/>
</dbReference>
<dbReference type="CDD" id="cd03219">
    <property type="entry name" value="ABC_Mj1267_LivG_branched"/>
    <property type="match status" value="1"/>
</dbReference>
<dbReference type="Gene3D" id="3.40.50.300">
    <property type="entry name" value="P-loop containing nucleotide triphosphate hydrolases"/>
    <property type="match status" value="1"/>
</dbReference>
<keyword evidence="1" id="KW-0813">Transport</keyword>
<dbReference type="PANTHER" id="PTHR45772:SF7">
    <property type="entry name" value="AMINO ACID ABC TRANSPORTER ATP-BINDING PROTEIN"/>
    <property type="match status" value="1"/>
</dbReference>
<dbReference type="SMART" id="SM00382">
    <property type="entry name" value="AAA"/>
    <property type="match status" value="1"/>
</dbReference>
<evidence type="ECO:0000313" key="5">
    <source>
        <dbReference type="EMBL" id="PHK96051.1"/>
    </source>
</evidence>
<dbReference type="GO" id="GO:0005524">
    <property type="term" value="F:ATP binding"/>
    <property type="evidence" value="ECO:0007669"/>
    <property type="project" value="UniProtKB-KW"/>
</dbReference>
<dbReference type="InterPro" id="IPR027417">
    <property type="entry name" value="P-loop_NTPase"/>
</dbReference>
<feature type="domain" description="ABC transporter" evidence="4">
    <location>
        <begin position="2"/>
        <end position="244"/>
    </location>
</feature>
<dbReference type="GO" id="GO:0015188">
    <property type="term" value="F:L-isoleucine transmembrane transporter activity"/>
    <property type="evidence" value="ECO:0007669"/>
    <property type="project" value="TreeGrafter"/>
</dbReference>
<sequence>MLSVENLHKSFGGVQATRDVTLDFPAGSLTAIIGPNGAGKTTFFNLISGHVRPDSGRVVFDGADVVGLSSLEIVRRGMARAFQVASLFPSLTVREALTAAVTAHQRRSWSLLSRFPLGQSRARVEELLELLGLAPKADLVSSSLSHGDQKLLDIGLALAMDPKVLLLDEPTAGMGPDERWRMIEKVHHLWQARRLTMVFIEHDMDIVFKYAQAVHVLKYGAVLAQGTPAEIRRNQDVIDAYLGTDHHLAVATGEVPA</sequence>
<dbReference type="PANTHER" id="PTHR45772">
    <property type="entry name" value="CONSERVED COMPONENT OF ABC TRANSPORTER FOR NATURAL AMINO ACIDS-RELATED"/>
    <property type="match status" value="1"/>
</dbReference>
<dbReference type="PROSITE" id="PS00211">
    <property type="entry name" value="ABC_TRANSPORTER_1"/>
    <property type="match status" value="1"/>
</dbReference>
<evidence type="ECO:0000256" key="3">
    <source>
        <dbReference type="ARBA" id="ARBA00022840"/>
    </source>
</evidence>
<dbReference type="InterPro" id="IPR017871">
    <property type="entry name" value="ABC_transporter-like_CS"/>
</dbReference>
<dbReference type="PROSITE" id="PS50893">
    <property type="entry name" value="ABC_TRANSPORTER_2"/>
    <property type="match status" value="1"/>
</dbReference>
<gene>
    <name evidence="5" type="ORF">CR162_05510</name>
</gene>
<dbReference type="OrthoDB" id="9779872at2"/>
<keyword evidence="3 5" id="KW-0067">ATP-binding</keyword>
<protein>
    <submittedName>
        <fullName evidence="5">ABC transporter ATP-binding protein</fullName>
    </submittedName>
</protein>
<dbReference type="InterPro" id="IPR051120">
    <property type="entry name" value="ABC_AA/LPS_Transport"/>
</dbReference>
<dbReference type="GO" id="GO:0016887">
    <property type="term" value="F:ATP hydrolysis activity"/>
    <property type="evidence" value="ECO:0007669"/>
    <property type="project" value="InterPro"/>
</dbReference>
<dbReference type="GO" id="GO:0005886">
    <property type="term" value="C:plasma membrane"/>
    <property type="evidence" value="ECO:0007669"/>
    <property type="project" value="TreeGrafter"/>
</dbReference>
<comment type="caution">
    <text evidence="5">The sequence shown here is derived from an EMBL/GenBank/DDBJ whole genome shotgun (WGS) entry which is preliminary data.</text>
</comment>
<dbReference type="GO" id="GO:0015808">
    <property type="term" value="P:L-alanine transport"/>
    <property type="evidence" value="ECO:0007669"/>
    <property type="project" value="TreeGrafter"/>
</dbReference>
<keyword evidence="6" id="KW-1185">Reference proteome</keyword>
<dbReference type="InterPro" id="IPR032823">
    <property type="entry name" value="BCA_ABC_TP_C"/>
</dbReference>
<dbReference type="GO" id="GO:1903806">
    <property type="term" value="P:L-isoleucine import across plasma membrane"/>
    <property type="evidence" value="ECO:0007669"/>
    <property type="project" value="TreeGrafter"/>
</dbReference>
<name>A0A2C6ZC35_9PROT</name>
<dbReference type="InterPro" id="IPR003593">
    <property type="entry name" value="AAA+_ATPase"/>
</dbReference>
<dbReference type="GO" id="GO:0005304">
    <property type="term" value="F:L-valine transmembrane transporter activity"/>
    <property type="evidence" value="ECO:0007669"/>
    <property type="project" value="TreeGrafter"/>
</dbReference>
<dbReference type="AlphaFoldDB" id="A0A2C6ZC35"/>
<evidence type="ECO:0000256" key="1">
    <source>
        <dbReference type="ARBA" id="ARBA00022448"/>
    </source>
</evidence>
<dbReference type="RefSeq" id="WP_099094538.1">
    <property type="nucleotide sequence ID" value="NZ_PDNU01000005.1"/>
</dbReference>
<evidence type="ECO:0000313" key="6">
    <source>
        <dbReference type="Proteomes" id="UP000223527"/>
    </source>
</evidence>
<keyword evidence="2" id="KW-0547">Nucleotide-binding</keyword>